<accession>A0A2M7FXW5</accession>
<dbReference type="AlphaFoldDB" id="A0A2M7FXW5"/>
<evidence type="ECO:0000256" key="3">
    <source>
        <dbReference type="ARBA" id="ARBA00022840"/>
    </source>
</evidence>
<dbReference type="PROSITE" id="PS50893">
    <property type="entry name" value="ABC_TRANSPORTER_2"/>
    <property type="match status" value="1"/>
</dbReference>
<dbReference type="EMBL" id="PFFQ01000065">
    <property type="protein sequence ID" value="PIW13996.1"/>
    <property type="molecule type" value="Genomic_DNA"/>
</dbReference>
<dbReference type="InterPro" id="IPR017871">
    <property type="entry name" value="ABC_transporter-like_CS"/>
</dbReference>
<feature type="domain" description="ABC transporter" evidence="5">
    <location>
        <begin position="18"/>
        <end position="254"/>
    </location>
</feature>
<dbReference type="GO" id="GO:0016887">
    <property type="term" value="F:ATP hydrolysis activity"/>
    <property type="evidence" value="ECO:0007669"/>
    <property type="project" value="InterPro"/>
</dbReference>
<organism evidence="6 7">
    <name type="scientific">bacterium (Candidatus Blackallbacteria) CG17_big_fil_post_rev_8_21_14_2_50_48_46</name>
    <dbReference type="NCBI Taxonomy" id="2014261"/>
    <lineage>
        <taxon>Bacteria</taxon>
        <taxon>Candidatus Blackallbacteria</taxon>
    </lineage>
</organism>
<evidence type="ECO:0000313" key="6">
    <source>
        <dbReference type="EMBL" id="PIW13996.1"/>
    </source>
</evidence>
<evidence type="ECO:0000256" key="2">
    <source>
        <dbReference type="ARBA" id="ARBA00022741"/>
    </source>
</evidence>
<evidence type="ECO:0000256" key="1">
    <source>
        <dbReference type="ARBA" id="ARBA00022448"/>
    </source>
</evidence>
<evidence type="ECO:0000259" key="5">
    <source>
        <dbReference type="PROSITE" id="PS50893"/>
    </source>
</evidence>
<dbReference type="InterPro" id="IPR027417">
    <property type="entry name" value="P-loop_NTPase"/>
</dbReference>
<evidence type="ECO:0000313" key="7">
    <source>
        <dbReference type="Proteomes" id="UP000231019"/>
    </source>
</evidence>
<name>A0A2M7FXW5_9BACT</name>
<gene>
    <name evidence="6" type="ORF">COW36_23435</name>
</gene>
<protein>
    <recommendedName>
        <fullName evidence="5">ABC transporter domain-containing protein</fullName>
    </recommendedName>
</protein>
<keyword evidence="1" id="KW-0813">Transport</keyword>
<dbReference type="Pfam" id="PF00005">
    <property type="entry name" value="ABC_tran"/>
    <property type="match status" value="1"/>
</dbReference>
<dbReference type="InterPro" id="IPR003593">
    <property type="entry name" value="AAA+_ATPase"/>
</dbReference>
<keyword evidence="2" id="KW-0547">Nucleotide-binding</keyword>
<comment type="caution">
    <text evidence="6">The sequence shown here is derived from an EMBL/GenBank/DDBJ whole genome shotgun (WGS) entry which is preliminary data.</text>
</comment>
<dbReference type="SUPFAM" id="SSF52540">
    <property type="entry name" value="P-loop containing nucleoside triphosphate hydrolases"/>
    <property type="match status" value="1"/>
</dbReference>
<proteinExistence type="predicted"/>
<dbReference type="PANTHER" id="PTHR42794:SF1">
    <property type="entry name" value="HEMIN IMPORT ATP-BINDING PROTEIN HMUV"/>
    <property type="match status" value="1"/>
</dbReference>
<dbReference type="PROSITE" id="PS00211">
    <property type="entry name" value="ABC_TRANSPORTER_1"/>
    <property type="match status" value="1"/>
</dbReference>
<dbReference type="PANTHER" id="PTHR42794">
    <property type="entry name" value="HEMIN IMPORT ATP-BINDING PROTEIN HMUV"/>
    <property type="match status" value="1"/>
</dbReference>
<keyword evidence="4" id="KW-1278">Translocase</keyword>
<dbReference type="InterPro" id="IPR003439">
    <property type="entry name" value="ABC_transporter-like_ATP-bd"/>
</dbReference>
<sequence length="283" mass="31520">METRSAKEIFALSTSTLLKAENLSFRVAEKQLLNPLHLEIKAGTVTVLVGPNGAGKSTLLKLLAGVLKPSTGQVRLSEKPLADWSAQERARHLAVMNPREPLPSFPLTLREYVSLGRSPYQDWLGRMRPQDLECLGSALQDCGLVRFQNRDIRSLSSGEWQKVQLARALAQAPQVLLLDEPTSHLDIQAEVEVMHLLRTLSQTGLGIFVILHDLNLAAHFSDQLLLLHQGQLEAQGPANTVLRPEVLERIYGPYWEVEPGKAGKPLLRPHYEGQESASWRKEL</sequence>
<dbReference type="Proteomes" id="UP000231019">
    <property type="component" value="Unassembled WGS sequence"/>
</dbReference>
<dbReference type="SMART" id="SM00382">
    <property type="entry name" value="AAA"/>
    <property type="match status" value="1"/>
</dbReference>
<evidence type="ECO:0000256" key="4">
    <source>
        <dbReference type="ARBA" id="ARBA00022967"/>
    </source>
</evidence>
<keyword evidence="3" id="KW-0067">ATP-binding</keyword>
<dbReference type="Gene3D" id="3.40.50.300">
    <property type="entry name" value="P-loop containing nucleotide triphosphate hydrolases"/>
    <property type="match status" value="1"/>
</dbReference>
<reference evidence="6 7" key="1">
    <citation type="submission" date="2017-09" db="EMBL/GenBank/DDBJ databases">
        <title>Depth-based differentiation of microbial function through sediment-hosted aquifers and enrichment of novel symbionts in the deep terrestrial subsurface.</title>
        <authorList>
            <person name="Probst A.J."/>
            <person name="Ladd B."/>
            <person name="Jarett J.K."/>
            <person name="Geller-Mcgrath D.E."/>
            <person name="Sieber C.M."/>
            <person name="Emerson J.B."/>
            <person name="Anantharaman K."/>
            <person name="Thomas B.C."/>
            <person name="Malmstrom R."/>
            <person name="Stieglmeier M."/>
            <person name="Klingl A."/>
            <person name="Woyke T."/>
            <person name="Ryan C.M."/>
            <person name="Banfield J.F."/>
        </authorList>
    </citation>
    <scope>NUCLEOTIDE SEQUENCE [LARGE SCALE GENOMIC DNA]</scope>
    <source>
        <strain evidence="6">CG17_big_fil_post_rev_8_21_14_2_50_48_46</strain>
    </source>
</reference>
<dbReference type="GO" id="GO:0005524">
    <property type="term" value="F:ATP binding"/>
    <property type="evidence" value="ECO:0007669"/>
    <property type="project" value="UniProtKB-KW"/>
</dbReference>
<dbReference type="FunFam" id="3.40.50.300:FF:000134">
    <property type="entry name" value="Iron-enterobactin ABC transporter ATP-binding protein"/>
    <property type="match status" value="1"/>
</dbReference>
<dbReference type="CDD" id="cd03214">
    <property type="entry name" value="ABC_Iron-Siderophores_B12_Hemin"/>
    <property type="match status" value="1"/>
</dbReference>